<dbReference type="InterPro" id="IPR003609">
    <property type="entry name" value="Pan_app"/>
</dbReference>
<accession>A0ABP0Z668</accession>
<dbReference type="SUPFAM" id="SSF51110">
    <property type="entry name" value="alpha-D-mannose-specific plant lectins"/>
    <property type="match status" value="1"/>
</dbReference>
<dbReference type="PIRSF" id="PIRSF000641">
    <property type="entry name" value="SRK"/>
    <property type="match status" value="1"/>
</dbReference>
<dbReference type="SMART" id="SM00220">
    <property type="entry name" value="S_TKc"/>
    <property type="match status" value="1"/>
</dbReference>
<reference evidence="17 18" key="1">
    <citation type="submission" date="2024-03" db="EMBL/GenBank/DDBJ databases">
        <authorList>
            <person name="Gkanogiannis A."/>
            <person name="Becerra Lopez-Lavalle L."/>
        </authorList>
    </citation>
    <scope>NUCLEOTIDE SEQUENCE [LARGE SCALE GENOMIC DNA]</scope>
</reference>
<evidence type="ECO:0000256" key="11">
    <source>
        <dbReference type="PIRNR" id="PIRNR000641"/>
    </source>
</evidence>
<dbReference type="Pfam" id="PF08276">
    <property type="entry name" value="PAN_2"/>
    <property type="match status" value="1"/>
</dbReference>
<keyword evidence="5 13" id="KW-0732">Signal</keyword>
<organism evidence="17 18">
    <name type="scientific">Citrullus colocynthis</name>
    <name type="common">colocynth</name>
    <dbReference type="NCBI Taxonomy" id="252529"/>
    <lineage>
        <taxon>Eukaryota</taxon>
        <taxon>Viridiplantae</taxon>
        <taxon>Streptophyta</taxon>
        <taxon>Embryophyta</taxon>
        <taxon>Tracheophyta</taxon>
        <taxon>Spermatophyta</taxon>
        <taxon>Magnoliopsida</taxon>
        <taxon>eudicotyledons</taxon>
        <taxon>Gunneridae</taxon>
        <taxon>Pentapetalae</taxon>
        <taxon>rosids</taxon>
        <taxon>fabids</taxon>
        <taxon>Cucurbitales</taxon>
        <taxon>Cucurbitaceae</taxon>
        <taxon>Benincaseae</taxon>
        <taxon>Citrullus</taxon>
    </lineage>
</organism>
<dbReference type="InterPro" id="IPR000858">
    <property type="entry name" value="S_locus_glycoprot_dom"/>
</dbReference>
<dbReference type="PROSITE" id="PS50948">
    <property type="entry name" value="PAN"/>
    <property type="match status" value="1"/>
</dbReference>
<comment type="catalytic activity">
    <reaction evidence="11">
        <text>L-seryl-[protein] + ATP = O-phospho-L-seryl-[protein] + ADP + H(+)</text>
        <dbReference type="Rhea" id="RHEA:17989"/>
        <dbReference type="Rhea" id="RHEA-COMP:9863"/>
        <dbReference type="Rhea" id="RHEA-COMP:11604"/>
        <dbReference type="ChEBI" id="CHEBI:15378"/>
        <dbReference type="ChEBI" id="CHEBI:29999"/>
        <dbReference type="ChEBI" id="CHEBI:30616"/>
        <dbReference type="ChEBI" id="CHEBI:83421"/>
        <dbReference type="ChEBI" id="CHEBI:456216"/>
        <dbReference type="EC" id="2.7.11.1"/>
    </reaction>
</comment>
<keyword evidence="10" id="KW-0325">Glycoprotein</keyword>
<dbReference type="Gene3D" id="1.10.510.10">
    <property type="entry name" value="Transferase(Phosphotransferase) domain 1"/>
    <property type="match status" value="1"/>
</dbReference>
<evidence type="ECO:0000256" key="1">
    <source>
        <dbReference type="ARBA" id="ARBA00004251"/>
    </source>
</evidence>
<dbReference type="Pfam" id="PF00954">
    <property type="entry name" value="S_locus_glycop"/>
    <property type="match status" value="1"/>
</dbReference>
<dbReference type="PANTHER" id="PTHR27002:SF181">
    <property type="entry name" value="RECEPTOR-LIKE SERINE_THREONINE-PROTEIN KINASE"/>
    <property type="match status" value="1"/>
</dbReference>
<proteinExistence type="inferred from homology"/>
<evidence type="ECO:0000313" key="17">
    <source>
        <dbReference type="EMBL" id="CAK9327383.1"/>
    </source>
</evidence>
<feature type="domain" description="Bulb-type lectin" evidence="15">
    <location>
        <begin position="33"/>
        <end position="154"/>
    </location>
</feature>
<evidence type="ECO:0000256" key="8">
    <source>
        <dbReference type="ARBA" id="ARBA00022840"/>
    </source>
</evidence>
<dbReference type="InterPro" id="IPR024171">
    <property type="entry name" value="SRK-like_kinase"/>
</dbReference>
<dbReference type="Gene3D" id="3.30.200.20">
    <property type="entry name" value="Phosphorylase Kinase, domain 1"/>
    <property type="match status" value="1"/>
</dbReference>
<sequence length="814" mass="92123">MKPLIPKMTSNFRLNHLSLLCFIPLFLPRSTAVDILKSGQSINDTQVIVSAAEKFELGFFTQPKSSSFKYLGIWYKSLPDYAVWVANRDNPILNSSATLKFNTDGNLILVNQTGEVFWSSNSTSSLKSPIAQLLDTGNFILRDSNSQSDNHVWQSFDYPFDTLLPEMKLGWDSKTGLNRKLTSRKNENDPSSGEFSYEVNTDGLAELVVRKANKTMFRGGPWFGDGFTRRRSTGGIFIYNSSYEISFSYNAPDNNPSRVVLDASGSVEHSIWSEEEKGWRKTYTFEGSGCNDYDLCGNFGLCSSVLVASCGCLDGFKQKSTQNFSDGCVRKDEKICREGEGFRKISDVKWPDSSGKSVKLKMGIENCETECLNDCLCLAYGKLEIPNIGYACVTWFNKLVDIRFVRDVGTGDDIFVRVAASELEWSERRKSIIVPVVVPIVSVIIFLALITLFIVRNVRRRAEDNGVGITEDLIHENELEMPIGLIEAATNNFSISNKIGEGGFGPVYKGRLPCGQEIAVKKLAERSRQGLEEFKNEVLFISQLQHRNLVKLLGFCIHKEETLLIYEYMPNKSLDYFLFDNGRRCLLHWQMRIDIIIGIARGLLYLHRDSRLRIIHRDLKVANILLDSEMMPKISDFGIARMFGEGQMETKTNRVIGTYGYMSPEYAMEGFFSFKSDVYSFGVMVLEIVSGKRNQGYFIHSQHEMNLVGHAWKLWNEGRSLELVDGVLGDQFQEYEALKYINIGLLCVQAHPRERPIMSSVLSMLENDNMSFIHPKRPGFNGERFLLYDIDSSLDDKSTPTSNNVTITLLDDGR</sequence>
<dbReference type="InterPro" id="IPR001245">
    <property type="entry name" value="Ser-Thr/Tyr_kinase_cat_dom"/>
</dbReference>
<keyword evidence="6 11" id="KW-0547">Nucleotide-binding</keyword>
<evidence type="ECO:0000256" key="2">
    <source>
        <dbReference type="ARBA" id="ARBA00022475"/>
    </source>
</evidence>
<dbReference type="Proteomes" id="UP001642487">
    <property type="component" value="Chromosome 8"/>
</dbReference>
<dbReference type="PROSITE" id="PS50011">
    <property type="entry name" value="PROTEIN_KINASE_DOM"/>
    <property type="match status" value="1"/>
</dbReference>
<dbReference type="Gene3D" id="2.90.10.10">
    <property type="entry name" value="Bulb-type lectin domain"/>
    <property type="match status" value="1"/>
</dbReference>
<keyword evidence="8 11" id="KW-0067">ATP-binding</keyword>
<feature type="chain" id="PRO_5045552050" description="Receptor-like serine/threonine-protein kinase" evidence="13">
    <location>
        <begin position="33"/>
        <end position="814"/>
    </location>
</feature>
<dbReference type="EC" id="2.7.11.1" evidence="11"/>
<dbReference type="PROSITE" id="PS00108">
    <property type="entry name" value="PROTEIN_KINASE_ST"/>
    <property type="match status" value="1"/>
</dbReference>
<evidence type="ECO:0000256" key="3">
    <source>
        <dbReference type="ARBA" id="ARBA00022527"/>
    </source>
</evidence>
<dbReference type="SUPFAM" id="SSF56112">
    <property type="entry name" value="Protein kinase-like (PK-like)"/>
    <property type="match status" value="1"/>
</dbReference>
<evidence type="ECO:0000259" key="14">
    <source>
        <dbReference type="PROSITE" id="PS50011"/>
    </source>
</evidence>
<feature type="signal peptide" evidence="13">
    <location>
        <begin position="1"/>
        <end position="32"/>
    </location>
</feature>
<feature type="domain" description="Apple" evidence="16">
    <location>
        <begin position="336"/>
        <end position="419"/>
    </location>
</feature>
<dbReference type="CDD" id="cd01098">
    <property type="entry name" value="PAN_AP_plant"/>
    <property type="match status" value="1"/>
</dbReference>
<gene>
    <name evidence="17" type="ORF">CITCOLO1_LOCUS19760</name>
</gene>
<evidence type="ECO:0000256" key="9">
    <source>
        <dbReference type="ARBA" id="ARBA00023157"/>
    </source>
</evidence>
<evidence type="ECO:0000256" key="4">
    <source>
        <dbReference type="ARBA" id="ARBA00022679"/>
    </source>
</evidence>
<evidence type="ECO:0000256" key="10">
    <source>
        <dbReference type="ARBA" id="ARBA00023180"/>
    </source>
</evidence>
<feature type="domain" description="Protein kinase" evidence="14">
    <location>
        <begin position="493"/>
        <end position="773"/>
    </location>
</feature>
<dbReference type="SMART" id="SM00108">
    <property type="entry name" value="B_lectin"/>
    <property type="match status" value="1"/>
</dbReference>
<comment type="similarity">
    <text evidence="11">Belongs to the protein kinase superfamily. Ser/Thr protein kinase family.</text>
</comment>
<dbReference type="PANTHER" id="PTHR27002">
    <property type="entry name" value="RECEPTOR-LIKE SERINE/THREONINE-PROTEIN KINASE SD1-8"/>
    <property type="match status" value="1"/>
</dbReference>
<dbReference type="InterPro" id="IPR036426">
    <property type="entry name" value="Bulb-type_lectin_dom_sf"/>
</dbReference>
<dbReference type="InterPro" id="IPR001480">
    <property type="entry name" value="Bulb-type_lectin_dom"/>
</dbReference>
<keyword evidence="12" id="KW-0472">Membrane</keyword>
<evidence type="ECO:0000259" key="16">
    <source>
        <dbReference type="PROSITE" id="PS50948"/>
    </source>
</evidence>
<keyword evidence="18" id="KW-1185">Reference proteome</keyword>
<comment type="catalytic activity">
    <reaction evidence="11">
        <text>L-threonyl-[protein] + ATP = O-phospho-L-threonyl-[protein] + ADP + H(+)</text>
        <dbReference type="Rhea" id="RHEA:46608"/>
        <dbReference type="Rhea" id="RHEA-COMP:11060"/>
        <dbReference type="Rhea" id="RHEA-COMP:11605"/>
        <dbReference type="ChEBI" id="CHEBI:15378"/>
        <dbReference type="ChEBI" id="CHEBI:30013"/>
        <dbReference type="ChEBI" id="CHEBI:30616"/>
        <dbReference type="ChEBI" id="CHEBI:61977"/>
        <dbReference type="ChEBI" id="CHEBI:456216"/>
        <dbReference type="EC" id="2.7.11.1"/>
    </reaction>
</comment>
<keyword evidence="9" id="KW-1015">Disulfide bond</keyword>
<keyword evidence="2" id="KW-1003">Cell membrane</keyword>
<evidence type="ECO:0000256" key="12">
    <source>
        <dbReference type="SAM" id="Phobius"/>
    </source>
</evidence>
<evidence type="ECO:0000259" key="15">
    <source>
        <dbReference type="PROSITE" id="PS50927"/>
    </source>
</evidence>
<evidence type="ECO:0000313" key="18">
    <source>
        <dbReference type="Proteomes" id="UP001642487"/>
    </source>
</evidence>
<feature type="transmembrane region" description="Helical" evidence="12">
    <location>
        <begin position="432"/>
        <end position="455"/>
    </location>
</feature>
<dbReference type="CDD" id="cd00028">
    <property type="entry name" value="B_lectin"/>
    <property type="match status" value="1"/>
</dbReference>
<dbReference type="InterPro" id="IPR011009">
    <property type="entry name" value="Kinase-like_dom_sf"/>
</dbReference>
<dbReference type="InterPro" id="IPR008271">
    <property type="entry name" value="Ser/Thr_kinase_AS"/>
</dbReference>
<evidence type="ECO:0000256" key="6">
    <source>
        <dbReference type="ARBA" id="ARBA00022741"/>
    </source>
</evidence>
<protein>
    <recommendedName>
        <fullName evidence="11">Receptor-like serine/threonine-protein kinase</fullName>
        <ecNumber evidence="11">2.7.11.1</ecNumber>
    </recommendedName>
</protein>
<keyword evidence="12" id="KW-1133">Transmembrane helix</keyword>
<comment type="subcellular location">
    <subcellularLocation>
        <location evidence="1">Cell membrane</location>
        <topology evidence="1">Single-pass type I membrane protein</topology>
    </subcellularLocation>
</comment>
<evidence type="ECO:0000256" key="5">
    <source>
        <dbReference type="ARBA" id="ARBA00022729"/>
    </source>
</evidence>
<dbReference type="CDD" id="cd14066">
    <property type="entry name" value="STKc_IRAK"/>
    <property type="match status" value="1"/>
</dbReference>
<evidence type="ECO:0000256" key="7">
    <source>
        <dbReference type="ARBA" id="ARBA00022777"/>
    </source>
</evidence>
<dbReference type="PROSITE" id="PS50927">
    <property type="entry name" value="BULB_LECTIN"/>
    <property type="match status" value="1"/>
</dbReference>
<keyword evidence="4 11" id="KW-0808">Transferase</keyword>
<dbReference type="Pfam" id="PF01453">
    <property type="entry name" value="B_lectin"/>
    <property type="match status" value="1"/>
</dbReference>
<name>A0ABP0Z668_9ROSI</name>
<evidence type="ECO:0000256" key="13">
    <source>
        <dbReference type="SAM" id="SignalP"/>
    </source>
</evidence>
<keyword evidence="3 11" id="KW-0723">Serine/threonine-protein kinase</keyword>
<dbReference type="Pfam" id="PF07714">
    <property type="entry name" value="PK_Tyr_Ser-Thr"/>
    <property type="match status" value="1"/>
</dbReference>
<dbReference type="InterPro" id="IPR000719">
    <property type="entry name" value="Prot_kinase_dom"/>
</dbReference>
<dbReference type="EMBL" id="OZ021742">
    <property type="protein sequence ID" value="CAK9327383.1"/>
    <property type="molecule type" value="Genomic_DNA"/>
</dbReference>
<keyword evidence="12" id="KW-0812">Transmembrane</keyword>
<keyword evidence="7 11" id="KW-0418">Kinase</keyword>